<proteinExistence type="predicted"/>
<feature type="compositionally biased region" description="Low complexity" evidence="1">
    <location>
        <begin position="17"/>
        <end position="28"/>
    </location>
</feature>
<dbReference type="VEuPathDB" id="FungiDB:Malapachy_3473"/>
<dbReference type="GO" id="GO:0003677">
    <property type="term" value="F:DNA binding"/>
    <property type="evidence" value="ECO:0007669"/>
    <property type="project" value="InterPro"/>
</dbReference>
<gene>
    <name evidence="3" type="ORF">Malapachy_3473</name>
</gene>
<feature type="region of interest" description="Disordered" evidence="1">
    <location>
        <begin position="1"/>
        <end position="65"/>
    </location>
</feature>
<dbReference type="Gene3D" id="3.90.70.200">
    <property type="entry name" value="Plus-3 domain"/>
    <property type="match status" value="1"/>
</dbReference>
<dbReference type="PROSITE" id="PS51360">
    <property type="entry name" value="PLUS3"/>
    <property type="match status" value="1"/>
</dbReference>
<feature type="compositionally biased region" description="Acidic residues" evidence="1">
    <location>
        <begin position="146"/>
        <end position="172"/>
    </location>
</feature>
<dbReference type="EMBL" id="LGAV01000001">
    <property type="protein sequence ID" value="KOS15932.1"/>
    <property type="molecule type" value="Genomic_DNA"/>
</dbReference>
<feature type="compositionally biased region" description="Basic and acidic residues" evidence="1">
    <location>
        <begin position="84"/>
        <end position="96"/>
    </location>
</feature>
<dbReference type="SUPFAM" id="SSF159042">
    <property type="entry name" value="Plus3-like"/>
    <property type="match status" value="1"/>
</dbReference>
<feature type="compositionally biased region" description="Basic residues" evidence="1">
    <location>
        <begin position="116"/>
        <end position="126"/>
    </location>
</feature>
<dbReference type="Pfam" id="PF03126">
    <property type="entry name" value="Plus-3"/>
    <property type="match status" value="1"/>
</dbReference>
<dbReference type="STRING" id="77020.A0A0M9VQZ7"/>
<comment type="caution">
    <text evidence="3">The sequence shown here is derived from an EMBL/GenBank/DDBJ whole genome shotgun (WGS) entry which is preliminary data.</text>
</comment>
<accession>A0A0M9VQZ7</accession>
<feature type="compositionally biased region" description="Polar residues" evidence="1">
    <location>
        <begin position="97"/>
        <end position="112"/>
    </location>
</feature>
<feature type="region of interest" description="Disordered" evidence="1">
    <location>
        <begin position="84"/>
        <end position="258"/>
    </location>
</feature>
<feature type="compositionally biased region" description="Acidic residues" evidence="1">
    <location>
        <begin position="43"/>
        <end position="54"/>
    </location>
</feature>
<feature type="compositionally biased region" description="Low complexity" evidence="1">
    <location>
        <begin position="475"/>
        <end position="485"/>
    </location>
</feature>
<dbReference type="Proteomes" id="UP000037751">
    <property type="component" value="Unassembled WGS sequence"/>
</dbReference>
<evidence type="ECO:0000313" key="3">
    <source>
        <dbReference type="EMBL" id="KOS15932.1"/>
    </source>
</evidence>
<feature type="compositionally biased region" description="Low complexity" evidence="1">
    <location>
        <begin position="423"/>
        <end position="440"/>
    </location>
</feature>
<name>A0A0M9VQZ7_9BASI</name>
<dbReference type="SMART" id="SM00719">
    <property type="entry name" value="Plus3"/>
    <property type="match status" value="1"/>
</dbReference>
<dbReference type="InterPro" id="IPR004343">
    <property type="entry name" value="Plus-3_dom"/>
</dbReference>
<feature type="compositionally biased region" description="Basic and acidic residues" evidence="1">
    <location>
        <begin position="441"/>
        <end position="469"/>
    </location>
</feature>
<keyword evidence="4" id="KW-1185">Reference proteome</keyword>
<dbReference type="AlphaFoldDB" id="A0A0M9VQZ7"/>
<evidence type="ECO:0000259" key="2">
    <source>
        <dbReference type="PROSITE" id="PS51360"/>
    </source>
</evidence>
<organism evidence="3 4">
    <name type="scientific">Malassezia pachydermatis</name>
    <dbReference type="NCBI Taxonomy" id="77020"/>
    <lineage>
        <taxon>Eukaryota</taxon>
        <taxon>Fungi</taxon>
        <taxon>Dikarya</taxon>
        <taxon>Basidiomycota</taxon>
        <taxon>Ustilaginomycotina</taxon>
        <taxon>Malasseziomycetes</taxon>
        <taxon>Malasseziales</taxon>
        <taxon>Malasseziaceae</taxon>
        <taxon>Malassezia</taxon>
    </lineage>
</organism>
<protein>
    <submittedName>
        <fullName evidence="3">Rna polymerase ii associated paf1 complex</fullName>
    </submittedName>
</protein>
<dbReference type="GeneID" id="28729817"/>
<dbReference type="RefSeq" id="XP_017993564.1">
    <property type="nucleotide sequence ID" value="XM_018137941.1"/>
</dbReference>
<sequence>MSDGLDDELIALVGEDASSPPARAHSPSTGKSHRRSALLSDLSSDEDASGDDDKEERNPYPLEGIYKDEDDREWLLSMNELEREDVLSQRRDEISRRQQQAQLAAMVRSQQAAAGKTRRTSQKKTKMTADQRAKRRSADARRELEDLADPFAEDTDEEDVFRESDDDDDDDAAPSQARRRPTSTKADKLSELRRKRQERAHGVSSRADVSDDDEPPPRRRRRRALDSDDDYASESDYEPSYTLRRSRGEPAIMTATSDEPPSLALLNSVRLGRDELERLLFLPNGKDLVRGCFVRCSWGMREKREGGKEHVYRVHQITDVQQREKYYDVSTDHAGRWMNSYVSFRWGGKDHSVDLRPLSTQVISDSERQRWIAAAGPDAKFPSTEAIQAKHQQLEAALTTPLTEDDVKKILLRKRELREAAHASGYGHAAAHATTSTASSRFDEHTMAQINERNRKLDRERIQEAERRAARAKKAAALSSSSSSAPQAPVDTDPAQVSAALASAPSGTAIVPTIDVDLGDF</sequence>
<feature type="compositionally biased region" description="Basic and acidic residues" evidence="1">
    <location>
        <begin position="127"/>
        <end position="145"/>
    </location>
</feature>
<evidence type="ECO:0000256" key="1">
    <source>
        <dbReference type="SAM" id="MobiDB-lite"/>
    </source>
</evidence>
<feature type="domain" description="Plus3" evidence="2">
    <location>
        <begin position="260"/>
        <end position="399"/>
    </location>
</feature>
<evidence type="ECO:0000313" key="4">
    <source>
        <dbReference type="Proteomes" id="UP000037751"/>
    </source>
</evidence>
<dbReference type="InterPro" id="IPR036128">
    <property type="entry name" value="Plus3-like_sf"/>
</dbReference>
<dbReference type="OrthoDB" id="166375at2759"/>
<reference evidence="3 4" key="1">
    <citation type="submission" date="2015-07" db="EMBL/GenBank/DDBJ databases">
        <title>Draft Genome Sequence of Malassezia furfur CBS1878 and Malassezia pachydermatis CBS1879.</title>
        <authorList>
            <person name="Triana S."/>
            <person name="Ohm R."/>
            <person name="Gonzalez A."/>
            <person name="DeCock H."/>
            <person name="Restrepo S."/>
            <person name="Celis A."/>
        </authorList>
    </citation>
    <scope>NUCLEOTIDE SEQUENCE [LARGE SCALE GENOMIC DNA]</scope>
    <source>
        <strain evidence="3 4">CBS 1879</strain>
    </source>
</reference>
<feature type="region of interest" description="Disordered" evidence="1">
    <location>
        <begin position="423"/>
        <end position="504"/>
    </location>
</feature>
<feature type="compositionally biased region" description="Acidic residues" evidence="1">
    <location>
        <begin position="227"/>
        <end position="237"/>
    </location>
</feature>